<organism evidence="2">
    <name type="scientific">Thermofilum pendens</name>
    <dbReference type="NCBI Taxonomy" id="2269"/>
    <lineage>
        <taxon>Archaea</taxon>
        <taxon>Thermoproteota</taxon>
        <taxon>Thermoprotei</taxon>
        <taxon>Thermofilales</taxon>
        <taxon>Thermofilaceae</taxon>
        <taxon>Thermofilum</taxon>
    </lineage>
</organism>
<dbReference type="InterPro" id="IPR004843">
    <property type="entry name" value="Calcineurin-like_PHP"/>
</dbReference>
<evidence type="ECO:0000313" key="2">
    <source>
        <dbReference type="EMBL" id="HGI44243.1"/>
    </source>
</evidence>
<gene>
    <name evidence="2" type="ORF">ENV17_07660</name>
</gene>
<dbReference type="GO" id="GO:0016787">
    <property type="term" value="F:hydrolase activity"/>
    <property type="evidence" value="ECO:0007669"/>
    <property type="project" value="InterPro"/>
</dbReference>
<dbReference type="PANTHER" id="PTHR31302">
    <property type="entry name" value="TRANSMEMBRANE PROTEIN WITH METALLOPHOSPHOESTERASE DOMAIN-RELATED"/>
    <property type="match status" value="1"/>
</dbReference>
<protein>
    <recommendedName>
        <fullName evidence="1">Calcineurin-like phosphoesterase domain-containing protein</fullName>
    </recommendedName>
</protein>
<comment type="caution">
    <text evidence="2">The sequence shown here is derived from an EMBL/GenBank/DDBJ whole genome shotgun (WGS) entry which is preliminary data.</text>
</comment>
<dbReference type="EMBL" id="DTFI01000221">
    <property type="protein sequence ID" value="HGI44243.1"/>
    <property type="molecule type" value="Genomic_DNA"/>
</dbReference>
<dbReference type="InterPro" id="IPR051158">
    <property type="entry name" value="Metallophosphoesterase_sf"/>
</dbReference>
<dbReference type="AlphaFoldDB" id="A0A7C4BAG4"/>
<evidence type="ECO:0000259" key="1">
    <source>
        <dbReference type="Pfam" id="PF00149"/>
    </source>
</evidence>
<dbReference type="PANTHER" id="PTHR31302:SF0">
    <property type="entry name" value="TRANSMEMBRANE PROTEIN WITH METALLOPHOSPHOESTERASE DOMAIN"/>
    <property type="match status" value="1"/>
</dbReference>
<feature type="domain" description="Calcineurin-like phosphoesterase" evidence="1">
    <location>
        <begin position="39"/>
        <end position="235"/>
    </location>
</feature>
<dbReference type="Pfam" id="PF00149">
    <property type="entry name" value="Metallophos"/>
    <property type="match status" value="1"/>
</dbReference>
<reference evidence="2" key="1">
    <citation type="journal article" date="2020" name="mSystems">
        <title>Genome- and Community-Level Interaction Insights into Carbon Utilization and Element Cycling Functions of Hydrothermarchaeota in Hydrothermal Sediment.</title>
        <authorList>
            <person name="Zhou Z."/>
            <person name="Liu Y."/>
            <person name="Xu W."/>
            <person name="Pan J."/>
            <person name="Luo Z.H."/>
            <person name="Li M."/>
        </authorList>
    </citation>
    <scope>NUCLEOTIDE SEQUENCE [LARGE SCALE GENOMIC DNA]</scope>
    <source>
        <strain evidence="2">SpSt-735</strain>
    </source>
</reference>
<accession>A0A7C4BAG4</accession>
<dbReference type="Gene3D" id="3.60.21.10">
    <property type="match status" value="1"/>
</dbReference>
<dbReference type="SUPFAM" id="SSF56300">
    <property type="entry name" value="Metallo-dependent phosphatases"/>
    <property type="match status" value="1"/>
</dbReference>
<sequence length="276" mass="30916">MRTRLLTWRYPSPGEGPTRPPREALFSLGLQRWVVAFVRVLAFGDVHAPDYLPLLSRSLRSQELRGVELVLVAGDVVAKGGWRACEGVAGLLEQLLPGVPVVAVFGNEDYAEVRGRMREVCGAFTWLDDEAVRLELPSGRVVVVGTTGALDRPTRWQERHVLGVRELYRARLERVGQLLREHAGKGLTILLTHYPPRCRTLEGEREEFWPEMSSTGLRRLVEQYQPDAVVHGHLHLSRVHRDFIGSTPVYNVSLPAVGGATLLELQRRGLLGFLQP</sequence>
<proteinExistence type="predicted"/>
<dbReference type="InterPro" id="IPR029052">
    <property type="entry name" value="Metallo-depent_PP-like"/>
</dbReference>
<name>A0A7C4BAG4_THEPE</name>